<dbReference type="Gene3D" id="3.40.50.10140">
    <property type="entry name" value="Toll/interleukin-1 receptor homology (TIR) domain"/>
    <property type="match status" value="1"/>
</dbReference>
<dbReference type="AlphaFoldDB" id="A0A7S0VX62"/>
<sequence>MDGVDAGLGLDGELVMLHGLERTVDRGGEMVVGGRPRSTEWLRATFEPWLVPRNLTDSYHVFISYRQGVGGQGRVDALLTQGLFFRLSREIDVDSNAVRVFLDKRRLERGRNFRDDFAGALIRSRVVVPVVSAYALARMKGLKEGSACDNVLLEWVLSLELLGAGMLDRCMPVMMGRELPVGADGGKLVGDLFVEGDKDELPDVVCLEVVREAERLLRANGVEPSPELRGRTVRQVVADMLLNDGFKAWDVGSAHGGGGETAGEEAHARQGVEKRLVNLCCRSAMVCVRALRGNPVGSDGGKDGGRGGDRASVPPSPPPIEQSTAQDQGGEVERLRLELELERERAKARKEAGCSPTCTIL</sequence>
<protein>
    <submittedName>
        <fullName evidence="2">Uncharacterized protein</fullName>
    </submittedName>
</protein>
<feature type="region of interest" description="Disordered" evidence="1">
    <location>
        <begin position="293"/>
        <end position="331"/>
    </location>
</feature>
<dbReference type="EMBL" id="HBFN01023661">
    <property type="protein sequence ID" value="CAD8800072.1"/>
    <property type="molecule type" value="Transcribed_RNA"/>
</dbReference>
<reference evidence="2" key="1">
    <citation type="submission" date="2021-01" db="EMBL/GenBank/DDBJ databases">
        <authorList>
            <person name="Corre E."/>
            <person name="Pelletier E."/>
            <person name="Niang G."/>
            <person name="Scheremetjew M."/>
            <person name="Finn R."/>
            <person name="Kale V."/>
            <person name="Holt S."/>
            <person name="Cochrane G."/>
            <person name="Meng A."/>
            <person name="Brown T."/>
            <person name="Cohen L."/>
        </authorList>
    </citation>
    <scope>NUCLEOTIDE SEQUENCE</scope>
    <source>
        <strain evidence="2">CCMP443</strain>
    </source>
</reference>
<dbReference type="SUPFAM" id="SSF52200">
    <property type="entry name" value="Toll/Interleukin receptor TIR domain"/>
    <property type="match status" value="1"/>
</dbReference>
<gene>
    <name evidence="2" type="ORF">HTEP1355_LOCUS13727</name>
</gene>
<evidence type="ECO:0000256" key="1">
    <source>
        <dbReference type="SAM" id="MobiDB-lite"/>
    </source>
</evidence>
<evidence type="ECO:0000313" key="2">
    <source>
        <dbReference type="EMBL" id="CAD8800072.1"/>
    </source>
</evidence>
<feature type="compositionally biased region" description="Basic and acidic residues" evidence="1">
    <location>
        <begin position="300"/>
        <end position="309"/>
    </location>
</feature>
<dbReference type="InterPro" id="IPR035897">
    <property type="entry name" value="Toll_tir_struct_dom_sf"/>
</dbReference>
<proteinExistence type="predicted"/>
<name>A0A7S0VX62_9CRYP</name>
<accession>A0A7S0VX62</accession>
<organism evidence="2">
    <name type="scientific">Hemiselmis tepida</name>
    <dbReference type="NCBI Taxonomy" id="464990"/>
    <lineage>
        <taxon>Eukaryota</taxon>
        <taxon>Cryptophyceae</taxon>
        <taxon>Cryptomonadales</taxon>
        <taxon>Hemiselmidaceae</taxon>
        <taxon>Hemiselmis</taxon>
    </lineage>
</organism>